<protein>
    <submittedName>
        <fullName evidence="1">YD repeat-containing protein</fullName>
    </submittedName>
</protein>
<name>A0AAX1VPL4_PSEAJ</name>
<reference evidence="1 2" key="1">
    <citation type="submission" date="2018-08" db="EMBL/GenBank/DDBJ databases">
        <title>Recombination of ecologically and evolutionarily significant loci maintains genetic cohesion in the Pseudomonas syringae species complex.</title>
        <authorList>
            <person name="Dillon M."/>
            <person name="Thakur S."/>
            <person name="Almeida R.N.D."/>
            <person name="Weir B.S."/>
            <person name="Guttman D.S."/>
        </authorList>
    </citation>
    <scope>NUCLEOTIDE SEQUENCE [LARGE SCALE GENOMIC DNA]</scope>
    <source>
        <strain evidence="1 2">ICMP 2851</strain>
    </source>
</reference>
<sequence length="55" mass="6536">MDVTVKALEVMEASKGTSAFDPERYNILNARFIERKRKYSKRFTPYHEGVKKIRE</sequence>
<dbReference type="Proteomes" id="UP000280350">
    <property type="component" value="Unassembled WGS sequence"/>
</dbReference>
<gene>
    <name evidence="1" type="ORF">ALQ89_02354</name>
</gene>
<organism evidence="1 2">
    <name type="scientific">Pseudomonas amygdali pv. tabaci</name>
    <name type="common">Pseudomonas syringae pv. tabaci</name>
    <dbReference type="NCBI Taxonomy" id="322"/>
    <lineage>
        <taxon>Bacteria</taxon>
        <taxon>Pseudomonadati</taxon>
        <taxon>Pseudomonadota</taxon>
        <taxon>Gammaproteobacteria</taxon>
        <taxon>Pseudomonadales</taxon>
        <taxon>Pseudomonadaceae</taxon>
        <taxon>Pseudomonas</taxon>
        <taxon>Pseudomonas amygdali</taxon>
    </lineage>
</organism>
<accession>A0AAX1VPL4</accession>
<evidence type="ECO:0000313" key="1">
    <source>
        <dbReference type="EMBL" id="RML77554.1"/>
    </source>
</evidence>
<proteinExistence type="predicted"/>
<dbReference type="AlphaFoldDB" id="A0AAX1VPL4"/>
<evidence type="ECO:0000313" key="2">
    <source>
        <dbReference type="Proteomes" id="UP000280350"/>
    </source>
</evidence>
<dbReference type="EMBL" id="RBNX01000195">
    <property type="protein sequence ID" value="RML77554.1"/>
    <property type="molecule type" value="Genomic_DNA"/>
</dbReference>
<comment type="caution">
    <text evidence="1">The sequence shown here is derived from an EMBL/GenBank/DDBJ whole genome shotgun (WGS) entry which is preliminary data.</text>
</comment>